<dbReference type="SUPFAM" id="SSF53383">
    <property type="entry name" value="PLP-dependent transferases"/>
    <property type="match status" value="1"/>
</dbReference>
<dbReference type="AlphaFoldDB" id="A0A382R0R4"/>
<name>A0A382R0R4_9ZZZZ</name>
<dbReference type="Gene3D" id="3.90.1150.10">
    <property type="entry name" value="Aspartate Aminotransferase, domain 1"/>
    <property type="match status" value="1"/>
</dbReference>
<dbReference type="InterPro" id="IPR015422">
    <property type="entry name" value="PyrdxlP-dep_Trfase_small"/>
</dbReference>
<evidence type="ECO:0000256" key="1">
    <source>
        <dbReference type="ARBA" id="ARBA00001933"/>
    </source>
</evidence>
<accession>A0A382R0R4</accession>
<dbReference type="InterPro" id="IPR015424">
    <property type="entry name" value="PyrdxlP-dep_Trfase"/>
</dbReference>
<dbReference type="EMBL" id="UINC01117970">
    <property type="protein sequence ID" value="SVC90770.1"/>
    <property type="molecule type" value="Genomic_DNA"/>
</dbReference>
<reference evidence="3" key="1">
    <citation type="submission" date="2018-05" db="EMBL/GenBank/DDBJ databases">
        <authorList>
            <person name="Lanie J.A."/>
            <person name="Ng W.-L."/>
            <person name="Kazmierczak K.M."/>
            <person name="Andrzejewski T.M."/>
            <person name="Davidsen T.M."/>
            <person name="Wayne K.J."/>
            <person name="Tettelin H."/>
            <person name="Glass J.I."/>
            <person name="Rusch D."/>
            <person name="Podicherti R."/>
            <person name="Tsui H.-C.T."/>
            <person name="Winkler M.E."/>
        </authorList>
    </citation>
    <scope>NUCLEOTIDE SEQUENCE</scope>
</reference>
<protein>
    <recommendedName>
        <fullName evidence="4">Aminotransferase class III-fold pyridoxal phosphate-dependent enzyme</fullName>
    </recommendedName>
</protein>
<dbReference type="GO" id="GO:0008483">
    <property type="term" value="F:transaminase activity"/>
    <property type="evidence" value="ECO:0007669"/>
    <property type="project" value="InterPro"/>
</dbReference>
<proteinExistence type="predicted"/>
<dbReference type="InterPro" id="IPR015421">
    <property type="entry name" value="PyrdxlP-dep_Trfase_major"/>
</dbReference>
<comment type="cofactor">
    <cofactor evidence="1">
        <name>pyridoxal 5'-phosphate</name>
        <dbReference type="ChEBI" id="CHEBI:597326"/>
    </cofactor>
</comment>
<evidence type="ECO:0000256" key="2">
    <source>
        <dbReference type="ARBA" id="ARBA00022898"/>
    </source>
</evidence>
<keyword evidence="2" id="KW-0663">Pyridoxal phosphate</keyword>
<feature type="non-terminal residue" evidence="3">
    <location>
        <position position="135"/>
    </location>
</feature>
<dbReference type="PANTHER" id="PTHR43713:SF3">
    <property type="entry name" value="GLUTAMATE-1-SEMIALDEHYDE 2,1-AMINOMUTASE 1, CHLOROPLASTIC-RELATED"/>
    <property type="match status" value="1"/>
</dbReference>
<evidence type="ECO:0008006" key="4">
    <source>
        <dbReference type="Google" id="ProtNLM"/>
    </source>
</evidence>
<sequence>MSGKILSDYEKLHPGSQALANRAAKLFPSGVTHDARSFFPFPIYVEKAIGGRKWDVDGNTYVDFIGGHGSLLLGHRHPEVMDAAGEASQRGTHFGSSHDLEIDWAELVLQLVPCAEKVRFTSSGTEATMMALRLA</sequence>
<dbReference type="Gene3D" id="3.40.640.10">
    <property type="entry name" value="Type I PLP-dependent aspartate aminotransferase-like (Major domain)"/>
    <property type="match status" value="1"/>
</dbReference>
<dbReference type="GO" id="GO:0030170">
    <property type="term" value="F:pyridoxal phosphate binding"/>
    <property type="evidence" value="ECO:0007669"/>
    <property type="project" value="InterPro"/>
</dbReference>
<evidence type="ECO:0000313" key="3">
    <source>
        <dbReference type="EMBL" id="SVC90770.1"/>
    </source>
</evidence>
<dbReference type="PANTHER" id="PTHR43713">
    <property type="entry name" value="GLUTAMATE-1-SEMIALDEHYDE 2,1-AMINOMUTASE"/>
    <property type="match status" value="1"/>
</dbReference>
<dbReference type="Pfam" id="PF00202">
    <property type="entry name" value="Aminotran_3"/>
    <property type="match status" value="1"/>
</dbReference>
<gene>
    <name evidence="3" type="ORF">METZ01_LOCUS343624</name>
</gene>
<organism evidence="3">
    <name type="scientific">marine metagenome</name>
    <dbReference type="NCBI Taxonomy" id="408172"/>
    <lineage>
        <taxon>unclassified sequences</taxon>
        <taxon>metagenomes</taxon>
        <taxon>ecological metagenomes</taxon>
    </lineage>
</organism>
<dbReference type="InterPro" id="IPR005814">
    <property type="entry name" value="Aminotrans_3"/>
</dbReference>